<dbReference type="Pfam" id="PF12733">
    <property type="entry name" value="Cadherin-like"/>
    <property type="match status" value="1"/>
</dbReference>
<dbReference type="Pfam" id="PF02368">
    <property type="entry name" value="Big_2"/>
    <property type="match status" value="1"/>
</dbReference>
<dbReference type="Gene3D" id="2.60.40.2340">
    <property type="match status" value="1"/>
</dbReference>
<feature type="chain" id="PRO_5045857772" evidence="1">
    <location>
        <begin position="29"/>
        <end position="1288"/>
    </location>
</feature>
<dbReference type="InterPro" id="IPR025883">
    <property type="entry name" value="Cadherin-like_domain"/>
</dbReference>
<keyword evidence="4" id="KW-1185">Reference proteome</keyword>
<evidence type="ECO:0000313" key="3">
    <source>
        <dbReference type="EMBL" id="USG64677.1"/>
    </source>
</evidence>
<feature type="signal peptide" evidence="1">
    <location>
        <begin position="1"/>
        <end position="28"/>
    </location>
</feature>
<keyword evidence="1" id="KW-0732">Signal</keyword>
<dbReference type="InterPro" id="IPR003343">
    <property type="entry name" value="Big_2"/>
</dbReference>
<dbReference type="Pfam" id="PF13620">
    <property type="entry name" value="CarboxypepD_reg"/>
    <property type="match status" value="1"/>
</dbReference>
<evidence type="ECO:0000313" key="4">
    <source>
        <dbReference type="Proteomes" id="UP001056500"/>
    </source>
</evidence>
<gene>
    <name evidence="3" type="ORF">NDK47_21420</name>
</gene>
<dbReference type="Gene3D" id="2.60.40.1080">
    <property type="match status" value="1"/>
</dbReference>
<dbReference type="SUPFAM" id="SSF49452">
    <property type="entry name" value="Starch-binding domain-like"/>
    <property type="match status" value="1"/>
</dbReference>
<proteinExistence type="predicted"/>
<accession>A0ABY4WBW8</accession>
<organism evidence="3 4">
    <name type="scientific">Brevibacillus ruminantium</name>
    <dbReference type="NCBI Taxonomy" id="2950604"/>
    <lineage>
        <taxon>Bacteria</taxon>
        <taxon>Bacillati</taxon>
        <taxon>Bacillota</taxon>
        <taxon>Bacilli</taxon>
        <taxon>Bacillales</taxon>
        <taxon>Paenibacillaceae</taxon>
        <taxon>Brevibacillus</taxon>
    </lineage>
</organism>
<dbReference type="Proteomes" id="UP001056500">
    <property type="component" value="Chromosome"/>
</dbReference>
<evidence type="ECO:0000259" key="2">
    <source>
        <dbReference type="SMART" id="SM00635"/>
    </source>
</evidence>
<evidence type="ECO:0000256" key="1">
    <source>
        <dbReference type="SAM" id="SignalP"/>
    </source>
</evidence>
<reference evidence="3" key="1">
    <citation type="submission" date="2022-06" db="EMBL/GenBank/DDBJ databases">
        <title>Genome sequencing of Brevibacillus sp. BB3-R1.</title>
        <authorList>
            <person name="Heo J."/>
            <person name="Lee D."/>
            <person name="Won M."/>
            <person name="Han B.-H."/>
            <person name="Hong S.-B."/>
            <person name="Kwon S.-W."/>
        </authorList>
    </citation>
    <scope>NUCLEOTIDE SEQUENCE</scope>
    <source>
        <strain evidence="3">BB3-R1</strain>
    </source>
</reference>
<sequence length="1288" mass="139476">MVKGSIQRLFLMCLVFLIGWTSFSPQWTDNTAFAAVDRKNDPLNGDWSKPYEVKYDTAEADLMVRVGDIDNLGMGWPDGYDPFSGKSTPAPYPRVIHQSTDPQGTDQLMVISSFRYPSLAGARDADTIADGYTRSNTYSKGANPVVPVKITFDTRNTPIEGAILQMFINDYQPQKYPGRVKYTAELNGVRAPFLENIINSLNQHGPVGKLISVKIPDEYLPLLKDGSLSIVLDDKTTKDPYGDAGAIDFVKLLINLGQYQNTGTITGKVMDSSPTPKPLAGALVSAGGIVTTLTNERGEYTLSEVPAGLVSVEASKDGYIPQIKLIENFVAGSKARLDFQLELQPSNNAFLQNLTVKGDTLIPLVPGFDKLESSYEVQLNSHVPTVMLTPTLEDSRATMTVNGEAHESGTPKAIAVKPGTTKVTITVTAQDGKTTRTYEVTILTPLTSMELSRSLTKSAIKLGETSEIRYTVTPASFQAEGLAGKPADRATGIRPFFLLNGPFVYGKSYDMAAELDKVKASGKGNDNNGGLALDTRGKKSYREMLLSGYDGTVSVNQSLTTEPSAKQSDILAGLKELIQTGTREITIPLVDASQLVNDLHGRDSITVNAFATFGISLVNNRVIANFIGYGPLPESFTVTDVTLTEPFPPEVNIVSIDKNWSKTVANGVLTLNVPDITFTRNGDRYEAAPVTLGITVKPTRIGTYLLSESQFRYREGSVVNSRFFNNVTLQVDSNIPPVTSLTVSPKNATLTVGETIGLKVTITPSNADRSVVWTSSDPAVATVSSSGIVTGTKPGRAVITVHTPDGKFSATSEITVTSKPELSVSANQGWNVPYPEKAVITAEVIDYAAAFPVRVDIRIDGVSLPAAALTQSEPLSLGNGRQKVTYTFEIEAARKQSGTEIGEVLRVKPAVITVDARNDFGIPADPVRNTLLFNPVTAFTATLEREGPLVTSTGVLTATPTTPVLDEVKFFWLPDVPLKEVTVDSPWIPFNQGRKATGIPLNPVGTTTLVVGMFQDFNQDGDYRQPDGSPDEHEMVVRKVSIGQSLIPPDFTLKSGERLDDYVKVVVQPMPETIQVTTEWYYKTPSQRDWTEFSLRQNGQRIAGEFVVPFEKGAGGLVDTLVTVKAVTLINGVEDERAMTVKTLLLLPEKGNDGGGGGEVPEDFSPHVYIKVDNGHETLENRAVQVQLGYSFDGSEGLRLTSASYAIAEANKKLDLIGELKAGKGVSITNGQNRIVKNLKTTSGQSQTYKAAILVEIKMLHSITHEVLWTKEYKQEADVTVKAKNNLN</sequence>
<dbReference type="SUPFAM" id="SSF49373">
    <property type="entry name" value="Invasin/intimin cell-adhesion fragments"/>
    <property type="match status" value="1"/>
</dbReference>
<name>A0ABY4WBW8_9BACL</name>
<dbReference type="RefSeq" id="WP_251871788.1">
    <property type="nucleotide sequence ID" value="NZ_CP098755.1"/>
</dbReference>
<dbReference type="InterPro" id="IPR013784">
    <property type="entry name" value="Carb-bd-like_fold"/>
</dbReference>
<protein>
    <submittedName>
        <fullName evidence="3">Cadherin-like beta sandwich domain-containing protein</fullName>
    </submittedName>
</protein>
<dbReference type="EMBL" id="CP098755">
    <property type="protein sequence ID" value="USG64677.1"/>
    <property type="molecule type" value="Genomic_DNA"/>
</dbReference>
<dbReference type="SMART" id="SM00635">
    <property type="entry name" value="BID_2"/>
    <property type="match status" value="1"/>
</dbReference>
<dbReference type="Gene3D" id="2.60.40.1120">
    <property type="entry name" value="Carboxypeptidase-like, regulatory domain"/>
    <property type="match status" value="1"/>
</dbReference>
<feature type="domain" description="BIG2" evidence="2">
    <location>
        <begin position="737"/>
        <end position="813"/>
    </location>
</feature>
<dbReference type="InterPro" id="IPR008964">
    <property type="entry name" value="Invasin/intimin_cell_adhesion"/>
</dbReference>